<dbReference type="SMART" id="SM01130">
    <property type="entry name" value="DHDPS"/>
    <property type="match status" value="1"/>
</dbReference>
<protein>
    <recommendedName>
        <fullName evidence="11">Zn(2)-C6 fungal-type domain-containing protein</fullName>
    </recommendedName>
</protein>
<keyword evidence="3" id="KW-0862">Zinc</keyword>
<dbReference type="GO" id="GO:0006351">
    <property type="term" value="P:DNA-templated transcription"/>
    <property type="evidence" value="ECO:0007669"/>
    <property type="project" value="InterPro"/>
</dbReference>
<dbReference type="PROSITE" id="PS00463">
    <property type="entry name" value="ZN2_CY6_FUNGAL_1"/>
    <property type="match status" value="1"/>
</dbReference>
<dbReference type="PROSITE" id="PS50048">
    <property type="entry name" value="ZN2_CY6_FUNGAL_2"/>
    <property type="match status" value="1"/>
</dbReference>
<evidence type="ECO:0000256" key="5">
    <source>
        <dbReference type="ARBA" id="ARBA00023125"/>
    </source>
</evidence>
<evidence type="ECO:0000259" key="11">
    <source>
        <dbReference type="PROSITE" id="PS50048"/>
    </source>
</evidence>
<dbReference type="InterPro" id="IPR013785">
    <property type="entry name" value="Aldolase_TIM"/>
</dbReference>
<feature type="compositionally biased region" description="Low complexity" evidence="10">
    <location>
        <begin position="385"/>
        <end position="395"/>
    </location>
</feature>
<keyword evidence="9" id="KW-0704">Schiff base</keyword>
<organism evidence="12 13">
    <name type="scientific">Rhizoctonia solani</name>
    <dbReference type="NCBI Taxonomy" id="456999"/>
    <lineage>
        <taxon>Eukaryota</taxon>
        <taxon>Fungi</taxon>
        <taxon>Dikarya</taxon>
        <taxon>Basidiomycota</taxon>
        <taxon>Agaricomycotina</taxon>
        <taxon>Agaricomycetes</taxon>
        <taxon>Cantharellales</taxon>
        <taxon>Ceratobasidiaceae</taxon>
        <taxon>Rhizoctonia</taxon>
    </lineage>
</organism>
<dbReference type="Proteomes" id="UP000663843">
    <property type="component" value="Unassembled WGS sequence"/>
</dbReference>
<dbReference type="SMART" id="SM00906">
    <property type="entry name" value="Fungal_trans"/>
    <property type="match status" value="1"/>
</dbReference>
<dbReference type="SUPFAM" id="SSF57701">
    <property type="entry name" value="Zn2/Cys6 DNA-binding domain"/>
    <property type="match status" value="1"/>
</dbReference>
<dbReference type="Pfam" id="PF00701">
    <property type="entry name" value="DHDPS"/>
    <property type="match status" value="1"/>
</dbReference>
<name>A0A8H3HMC2_9AGAM</name>
<dbReference type="InterPro" id="IPR002220">
    <property type="entry name" value="DapA-like"/>
</dbReference>
<dbReference type="Pfam" id="PF04082">
    <property type="entry name" value="Fungal_trans"/>
    <property type="match status" value="1"/>
</dbReference>
<sequence>MASRTFDRCDFILKFVSSSIPCIDTFHLVSHTPHEIMPSRSLVDGIYSPTVVFFKDTPKQELDIPTTAAHFEWQAKSGIKGIVVMGTTGEAVALSREERNQVTATARAAVDKVNPSGLVIVGTVGAQSTLQAIELCQDGAQNGGDYALVLPPGYFAPALNKESILGYYRDVAEASPIPILVYSYPGVCSGLDMSSELIAELATHPRIVGIKHTDHNLGKIARLTSLKPTFNSEFSVFGGASDYLLSALAVGAQGAITGMANVTPRACVKAMDLWRAGKQDEARELAGAISRGEWALGKGWVTGTKYATAYHRSLPPSVAYPRKPLPHVSEEQKKWAETELVEIVKIERQLEAEGYTADVTSSAALDFTHRELCGAMSNEAQNGIAGSSSLGSASLEPASGPQRVKPRRAIQACSNCRKHKLRCLGGWPCNRCTKQKISCDFERPSHPAAAKATETIERLEQLEASVTSILASMSSSIAPTPRQHSVVSDVGPTYPAPGPFHPQQAPVSRSGSYPFAAFPTPSDDYSFSQEPSLAIRTGMDTEFLTAPTQDLDPPPTAGPSTHTQNVASPITNTTSPGASSLTSRKSKPDPPPPSVESRLRTATDPYSAPFKGVLHRPSVWNNSEQEQSRGVSPEPVADAEVQEDEVDNSEDDPIGAGIVTKEVAIWLFESFATHCHPFIPVADFTQRDAYESIRHKSSFLFSTILAIAARFDQTPAAPPLASLAERHLSHTLLRKQHCLADVQATLLLAGWGLQPGGGGPDAWLLTGHAWRMGRRLGLWKKPTSGGQGSMPRWRTWMCLFAYDRCLSLGFGRPASQFDTDNLDVDAFISECESRASGSLPASTGDFFIASQVQLMFIGRDLCAWLETMRDKKAGWSWEMVQEMNERLDKWSRDWTWSSSRYLPYLNSSTRIARMYSEHVRLCLNSLALRTDLDGEAVAKCLDKALNSAMAIIQMQHDSATTDGGMSYSIDYLTIVLATAAVFLIRLVRSQPHLLDTNVGTHYIKMAVSALEKSERSQTKLSTHLAKTVRDMARVAGLTDAFPHTENSPERAEGNEHANELDKIPLGSTFEALLAFQNQTDPSYLELLFGSEVGGVGPTWT</sequence>
<feature type="region of interest" description="Disordered" evidence="10">
    <location>
        <begin position="495"/>
        <end position="528"/>
    </location>
</feature>
<feature type="region of interest" description="Disordered" evidence="10">
    <location>
        <begin position="384"/>
        <end position="403"/>
    </location>
</feature>
<dbReference type="InterPro" id="IPR036864">
    <property type="entry name" value="Zn2-C6_fun-type_DNA-bd_sf"/>
</dbReference>
<evidence type="ECO:0000256" key="6">
    <source>
        <dbReference type="ARBA" id="ARBA00023163"/>
    </source>
</evidence>
<dbReference type="AlphaFoldDB" id="A0A8H3HMC2"/>
<keyword evidence="2" id="KW-0479">Metal-binding</keyword>
<dbReference type="PRINTS" id="PR00146">
    <property type="entry name" value="DHPICSNTHASE"/>
</dbReference>
<feature type="domain" description="Zn(2)-C6 fungal-type" evidence="11">
    <location>
        <begin position="412"/>
        <end position="441"/>
    </location>
</feature>
<evidence type="ECO:0000256" key="7">
    <source>
        <dbReference type="ARBA" id="ARBA00023239"/>
    </source>
</evidence>
<reference evidence="12" key="1">
    <citation type="submission" date="2021-01" db="EMBL/GenBank/DDBJ databases">
        <authorList>
            <person name="Kaushik A."/>
        </authorList>
    </citation>
    <scope>NUCLEOTIDE SEQUENCE</scope>
    <source>
        <strain evidence="12">AG2-2IIIB</strain>
    </source>
</reference>
<dbReference type="PANTHER" id="PTHR31845:SF34">
    <property type="entry name" value="TRANSCRIPTIONAL ACTIVATOR OF PROTEASES PRTT"/>
    <property type="match status" value="1"/>
</dbReference>
<proteinExistence type="predicted"/>
<evidence type="ECO:0000313" key="12">
    <source>
        <dbReference type="EMBL" id="CAE6522283.1"/>
    </source>
</evidence>
<keyword evidence="6" id="KW-0804">Transcription</keyword>
<dbReference type="GO" id="GO:0000976">
    <property type="term" value="F:transcription cis-regulatory region binding"/>
    <property type="evidence" value="ECO:0007669"/>
    <property type="project" value="TreeGrafter"/>
</dbReference>
<dbReference type="InterPro" id="IPR051089">
    <property type="entry name" value="prtT"/>
</dbReference>
<dbReference type="PROSITE" id="PS00665">
    <property type="entry name" value="DHDPS_1"/>
    <property type="match status" value="1"/>
</dbReference>
<dbReference type="InterPro" id="IPR007219">
    <property type="entry name" value="XnlR_reg_dom"/>
</dbReference>
<keyword evidence="8" id="KW-0539">Nucleus</keyword>
<keyword evidence="5" id="KW-0238">DNA-binding</keyword>
<evidence type="ECO:0000256" key="1">
    <source>
        <dbReference type="ARBA" id="ARBA00004123"/>
    </source>
</evidence>
<evidence type="ECO:0000256" key="10">
    <source>
        <dbReference type="SAM" id="MobiDB-lite"/>
    </source>
</evidence>
<feature type="region of interest" description="Disordered" evidence="10">
    <location>
        <begin position="545"/>
        <end position="654"/>
    </location>
</feature>
<evidence type="ECO:0000256" key="4">
    <source>
        <dbReference type="ARBA" id="ARBA00023015"/>
    </source>
</evidence>
<accession>A0A8H3HMC2</accession>
<dbReference type="CDD" id="cd00067">
    <property type="entry name" value="GAL4"/>
    <property type="match status" value="1"/>
</dbReference>
<dbReference type="SUPFAM" id="SSF51569">
    <property type="entry name" value="Aldolase"/>
    <property type="match status" value="1"/>
</dbReference>
<dbReference type="CDD" id="cd00408">
    <property type="entry name" value="DHDPS-like"/>
    <property type="match status" value="1"/>
</dbReference>
<dbReference type="Gene3D" id="4.10.240.10">
    <property type="entry name" value="Zn(2)-C6 fungal-type DNA-binding domain"/>
    <property type="match status" value="1"/>
</dbReference>
<dbReference type="GO" id="GO:0016829">
    <property type="term" value="F:lyase activity"/>
    <property type="evidence" value="ECO:0007669"/>
    <property type="project" value="UniProtKB-KW"/>
</dbReference>
<dbReference type="GO" id="GO:0005634">
    <property type="term" value="C:nucleus"/>
    <property type="evidence" value="ECO:0007669"/>
    <property type="project" value="UniProtKB-SubCell"/>
</dbReference>
<dbReference type="GO" id="GO:0000981">
    <property type="term" value="F:DNA-binding transcription factor activity, RNA polymerase II-specific"/>
    <property type="evidence" value="ECO:0007669"/>
    <property type="project" value="InterPro"/>
</dbReference>
<feature type="compositionally biased region" description="Polar residues" evidence="10">
    <location>
        <begin position="619"/>
        <end position="630"/>
    </location>
</feature>
<evidence type="ECO:0000256" key="2">
    <source>
        <dbReference type="ARBA" id="ARBA00022723"/>
    </source>
</evidence>
<dbReference type="InterPro" id="IPR020624">
    <property type="entry name" value="Schiff_base-form_aldolases_CS"/>
</dbReference>
<evidence type="ECO:0000256" key="9">
    <source>
        <dbReference type="ARBA" id="ARBA00023270"/>
    </source>
</evidence>
<feature type="compositionally biased region" description="Acidic residues" evidence="10">
    <location>
        <begin position="640"/>
        <end position="653"/>
    </location>
</feature>
<dbReference type="SMART" id="SM00066">
    <property type="entry name" value="GAL4"/>
    <property type="match status" value="1"/>
</dbReference>
<dbReference type="EMBL" id="CAJMWT010007062">
    <property type="protein sequence ID" value="CAE6522283.1"/>
    <property type="molecule type" value="Genomic_DNA"/>
</dbReference>
<dbReference type="Gene3D" id="3.20.20.70">
    <property type="entry name" value="Aldolase class I"/>
    <property type="match status" value="1"/>
</dbReference>
<dbReference type="CDD" id="cd12148">
    <property type="entry name" value="fungal_TF_MHR"/>
    <property type="match status" value="1"/>
</dbReference>
<dbReference type="Pfam" id="PF00172">
    <property type="entry name" value="Zn_clus"/>
    <property type="match status" value="1"/>
</dbReference>
<evidence type="ECO:0000256" key="3">
    <source>
        <dbReference type="ARBA" id="ARBA00022833"/>
    </source>
</evidence>
<comment type="caution">
    <text evidence="12">The sequence shown here is derived from an EMBL/GenBank/DDBJ whole genome shotgun (WGS) entry which is preliminary data.</text>
</comment>
<comment type="subcellular location">
    <subcellularLocation>
        <location evidence="1">Nucleus</location>
    </subcellularLocation>
</comment>
<keyword evidence="4" id="KW-0805">Transcription regulation</keyword>
<dbReference type="PANTHER" id="PTHR31845">
    <property type="entry name" value="FINGER DOMAIN PROTEIN, PUTATIVE-RELATED"/>
    <property type="match status" value="1"/>
</dbReference>
<dbReference type="InterPro" id="IPR001138">
    <property type="entry name" value="Zn2Cys6_DnaBD"/>
</dbReference>
<keyword evidence="7" id="KW-0456">Lyase</keyword>
<gene>
    <name evidence="12" type="ORF">RDB_LOCUS167183</name>
</gene>
<dbReference type="GO" id="GO:0008270">
    <property type="term" value="F:zinc ion binding"/>
    <property type="evidence" value="ECO:0007669"/>
    <property type="project" value="InterPro"/>
</dbReference>
<feature type="compositionally biased region" description="Polar residues" evidence="10">
    <location>
        <begin position="558"/>
        <end position="583"/>
    </location>
</feature>
<evidence type="ECO:0000313" key="13">
    <source>
        <dbReference type="Proteomes" id="UP000663843"/>
    </source>
</evidence>
<evidence type="ECO:0000256" key="8">
    <source>
        <dbReference type="ARBA" id="ARBA00023242"/>
    </source>
</evidence>